<evidence type="ECO:0000313" key="1">
    <source>
        <dbReference type="EMBL" id="MPN02755.1"/>
    </source>
</evidence>
<organism evidence="1">
    <name type="scientific">bioreactor metagenome</name>
    <dbReference type="NCBI Taxonomy" id="1076179"/>
    <lineage>
        <taxon>unclassified sequences</taxon>
        <taxon>metagenomes</taxon>
        <taxon>ecological metagenomes</taxon>
    </lineage>
</organism>
<reference evidence="1" key="1">
    <citation type="submission" date="2019-08" db="EMBL/GenBank/DDBJ databases">
        <authorList>
            <person name="Kucharzyk K."/>
            <person name="Murdoch R.W."/>
            <person name="Higgins S."/>
            <person name="Loffler F."/>
        </authorList>
    </citation>
    <scope>NUCLEOTIDE SEQUENCE</scope>
</reference>
<sequence length="59" mass="6877">MIEYSRASVIENVCKFFEFVISPASDEFALALHHMLRHPEILHEISSERHFVHRDAALV</sequence>
<accession>A0A645EL36</accession>
<dbReference type="EMBL" id="VSSQ01048705">
    <property type="protein sequence ID" value="MPN02755.1"/>
    <property type="molecule type" value="Genomic_DNA"/>
</dbReference>
<comment type="caution">
    <text evidence="1">The sequence shown here is derived from an EMBL/GenBank/DDBJ whole genome shotgun (WGS) entry which is preliminary data.</text>
</comment>
<dbReference type="AlphaFoldDB" id="A0A645EL36"/>
<name>A0A645EL36_9ZZZZ</name>
<protein>
    <submittedName>
        <fullName evidence="1">Uncharacterized protein</fullName>
    </submittedName>
</protein>
<proteinExistence type="predicted"/>
<gene>
    <name evidence="1" type="ORF">SDC9_149971</name>
</gene>